<feature type="compositionally biased region" description="Low complexity" evidence="1">
    <location>
        <begin position="86"/>
        <end position="101"/>
    </location>
</feature>
<dbReference type="GeneID" id="30206039"/>
<reference evidence="2" key="1">
    <citation type="submission" date="2013-07" db="EMBL/GenBank/DDBJ databases">
        <title>The Genome Sequence of Cryptococcus bestiolae CBS10118.</title>
        <authorList>
            <consortium name="The Broad Institute Genome Sequencing Platform"/>
            <person name="Cuomo C."/>
            <person name="Litvintseva A."/>
            <person name="Chen Y."/>
            <person name="Heitman J."/>
            <person name="Sun S."/>
            <person name="Springer D."/>
            <person name="Dromer F."/>
            <person name="Young S.K."/>
            <person name="Zeng Q."/>
            <person name="Gargeya S."/>
            <person name="Fitzgerald M."/>
            <person name="Abouelleil A."/>
            <person name="Alvarado L."/>
            <person name="Berlin A.M."/>
            <person name="Chapman S.B."/>
            <person name="Dewar J."/>
            <person name="Goldberg J."/>
            <person name="Griggs A."/>
            <person name="Gujja S."/>
            <person name="Hansen M."/>
            <person name="Howarth C."/>
            <person name="Imamovic A."/>
            <person name="Larimer J."/>
            <person name="McCowan C."/>
            <person name="Murphy C."/>
            <person name="Pearson M."/>
            <person name="Priest M."/>
            <person name="Roberts A."/>
            <person name="Saif S."/>
            <person name="Shea T."/>
            <person name="Sykes S."/>
            <person name="Wortman J."/>
            <person name="Nusbaum C."/>
            <person name="Birren B."/>
        </authorList>
    </citation>
    <scope>NUCLEOTIDE SEQUENCE [LARGE SCALE GENOMIC DNA]</scope>
    <source>
        <strain evidence="2">CBS 10118</strain>
    </source>
</reference>
<evidence type="ECO:0000256" key="1">
    <source>
        <dbReference type="SAM" id="MobiDB-lite"/>
    </source>
</evidence>
<dbReference type="AlphaFoldDB" id="A0A1B9GGP4"/>
<feature type="compositionally biased region" description="Polar residues" evidence="1">
    <location>
        <begin position="66"/>
        <end position="85"/>
    </location>
</feature>
<feature type="region of interest" description="Disordered" evidence="1">
    <location>
        <begin position="26"/>
        <end position="46"/>
    </location>
</feature>
<organism evidence="2">
    <name type="scientific">Kwoniella bestiolae CBS 10118</name>
    <dbReference type="NCBI Taxonomy" id="1296100"/>
    <lineage>
        <taxon>Eukaryota</taxon>
        <taxon>Fungi</taxon>
        <taxon>Dikarya</taxon>
        <taxon>Basidiomycota</taxon>
        <taxon>Agaricomycotina</taxon>
        <taxon>Tremellomycetes</taxon>
        <taxon>Tremellales</taxon>
        <taxon>Cryptococcaceae</taxon>
        <taxon>Kwoniella</taxon>
    </lineage>
</organism>
<proteinExistence type="predicted"/>
<evidence type="ECO:0000313" key="2">
    <source>
        <dbReference type="EMBL" id="OCF30121.1"/>
    </source>
</evidence>
<sequence>MDDTLVGYGEGLSLLLEVRDAIGLPPASPVIPNEEPDSTSEQMSGLDSQDYTLLGDSRLTYSMASRQSDELSNTVTSPGSQFTIDTSPQETPTSTPAATTITSPLSHDWAIRPKRTLKSADERKPPKRSIDINDGLPPPVGSGCENCLSKSSPDDPRVCRLSVEDQKKFEARYREYSEGRTDNWLKWSKEHNWGRRMPTCLRCRRNGHRCNFPEIPRSIVSTQGRR</sequence>
<gene>
    <name evidence="2" type="ORF">I302_01640</name>
    <name evidence="3" type="ORF">I302_102944</name>
</gene>
<evidence type="ECO:0000313" key="4">
    <source>
        <dbReference type="Proteomes" id="UP000092730"/>
    </source>
</evidence>
<feature type="region of interest" description="Disordered" evidence="1">
    <location>
        <begin position="113"/>
        <end position="156"/>
    </location>
</feature>
<dbReference type="EMBL" id="KI894018">
    <property type="protein sequence ID" value="OCF30121.1"/>
    <property type="molecule type" value="Genomic_DNA"/>
</dbReference>
<accession>A0A1B9GGP4</accession>
<evidence type="ECO:0000313" key="3">
    <source>
        <dbReference type="EMBL" id="WVW80953.1"/>
    </source>
</evidence>
<reference evidence="3" key="2">
    <citation type="submission" date="2013-07" db="EMBL/GenBank/DDBJ databases">
        <authorList>
            <consortium name="The Broad Institute Genome Sequencing Platform"/>
            <person name="Cuomo C."/>
            <person name="Litvintseva A."/>
            <person name="Chen Y."/>
            <person name="Heitman J."/>
            <person name="Sun S."/>
            <person name="Springer D."/>
            <person name="Dromer F."/>
            <person name="Young S.K."/>
            <person name="Zeng Q."/>
            <person name="Gargeya S."/>
            <person name="Fitzgerald M."/>
            <person name="Abouelleil A."/>
            <person name="Alvarado L."/>
            <person name="Berlin A.M."/>
            <person name="Chapman S.B."/>
            <person name="Dewar J."/>
            <person name="Goldberg J."/>
            <person name="Griggs A."/>
            <person name="Gujja S."/>
            <person name="Hansen M."/>
            <person name="Howarth C."/>
            <person name="Imamovic A."/>
            <person name="Larimer J."/>
            <person name="McCowan C."/>
            <person name="Murphy C."/>
            <person name="Pearson M."/>
            <person name="Priest M."/>
            <person name="Roberts A."/>
            <person name="Saif S."/>
            <person name="Shea T."/>
            <person name="Sykes S."/>
            <person name="Wortman J."/>
            <person name="Nusbaum C."/>
            <person name="Birren B."/>
        </authorList>
    </citation>
    <scope>NUCLEOTIDE SEQUENCE</scope>
    <source>
        <strain evidence="3">CBS 10118</strain>
    </source>
</reference>
<name>A0A1B9GGP4_9TREE</name>
<protein>
    <submittedName>
        <fullName evidence="2">Uncharacterized protein</fullName>
    </submittedName>
</protein>
<dbReference type="VEuPathDB" id="FungiDB:I302_01640"/>
<dbReference type="Proteomes" id="UP000092730">
    <property type="component" value="Chromosome 1"/>
</dbReference>
<feature type="compositionally biased region" description="Basic and acidic residues" evidence="1">
    <location>
        <begin position="118"/>
        <end position="131"/>
    </location>
</feature>
<reference evidence="2" key="3">
    <citation type="submission" date="2014-01" db="EMBL/GenBank/DDBJ databases">
        <title>Evolution of pathogenesis and genome organization in the Tremellales.</title>
        <authorList>
            <person name="Cuomo C."/>
            <person name="Litvintseva A."/>
            <person name="Heitman J."/>
            <person name="Chen Y."/>
            <person name="Sun S."/>
            <person name="Springer D."/>
            <person name="Dromer F."/>
            <person name="Young S."/>
            <person name="Zeng Q."/>
            <person name="Chapman S."/>
            <person name="Gujja S."/>
            <person name="Saif S."/>
            <person name="Birren B."/>
        </authorList>
    </citation>
    <scope>NUCLEOTIDE SEQUENCE</scope>
    <source>
        <strain evidence="2">CBS 10118</strain>
    </source>
</reference>
<feature type="region of interest" description="Disordered" evidence="1">
    <location>
        <begin position="66"/>
        <end position="101"/>
    </location>
</feature>
<keyword evidence="4" id="KW-1185">Reference proteome</keyword>
<dbReference type="RefSeq" id="XP_019051191.1">
    <property type="nucleotide sequence ID" value="XM_019188313.1"/>
</dbReference>
<dbReference type="KEGG" id="kbi:30206039"/>
<dbReference type="EMBL" id="CP144541">
    <property type="protein sequence ID" value="WVW80953.1"/>
    <property type="molecule type" value="Genomic_DNA"/>
</dbReference>
<reference evidence="3" key="4">
    <citation type="submission" date="2024-02" db="EMBL/GenBank/DDBJ databases">
        <title>Comparative genomics of Cryptococcus and Kwoniella reveals pathogenesis evolution and contrasting modes of karyotype evolution via chromosome fusion or intercentromeric recombination.</title>
        <authorList>
            <person name="Coelho M.A."/>
            <person name="David-Palma M."/>
            <person name="Shea T."/>
            <person name="Bowers K."/>
            <person name="McGinley-Smith S."/>
            <person name="Mohammad A.W."/>
            <person name="Gnirke A."/>
            <person name="Yurkov A.M."/>
            <person name="Nowrousian M."/>
            <person name="Sun S."/>
            <person name="Cuomo C.A."/>
            <person name="Heitman J."/>
        </authorList>
    </citation>
    <scope>NUCLEOTIDE SEQUENCE</scope>
    <source>
        <strain evidence="3">CBS 10118</strain>
    </source>
</reference>